<comment type="caution">
    <text evidence="4">The sequence shown here is derived from an EMBL/GenBank/DDBJ whole genome shotgun (WGS) entry which is preliminary data.</text>
</comment>
<dbReference type="SUPFAM" id="SSF54106">
    <property type="entry name" value="LysM domain"/>
    <property type="match status" value="1"/>
</dbReference>
<feature type="compositionally biased region" description="Polar residues" evidence="1">
    <location>
        <begin position="59"/>
        <end position="71"/>
    </location>
</feature>
<dbReference type="CDD" id="cd00118">
    <property type="entry name" value="LysM"/>
    <property type="match status" value="1"/>
</dbReference>
<dbReference type="SMART" id="SM00257">
    <property type="entry name" value="LysM"/>
    <property type="match status" value="1"/>
</dbReference>
<dbReference type="PANTHER" id="PTHR34700">
    <property type="entry name" value="POTASSIUM BINDING PROTEIN KBP"/>
    <property type="match status" value="1"/>
</dbReference>
<organism evidence="4">
    <name type="scientific">candidate division WWE3 bacterium</name>
    <dbReference type="NCBI Taxonomy" id="2053526"/>
    <lineage>
        <taxon>Bacteria</taxon>
        <taxon>Katanobacteria</taxon>
    </lineage>
</organism>
<dbReference type="PROSITE" id="PS51782">
    <property type="entry name" value="LYSM"/>
    <property type="match status" value="1"/>
</dbReference>
<evidence type="ECO:0000256" key="1">
    <source>
        <dbReference type="SAM" id="MobiDB-lite"/>
    </source>
</evidence>
<dbReference type="PANTHER" id="PTHR34700:SF4">
    <property type="entry name" value="PHAGE-LIKE ELEMENT PBSX PROTEIN XKDP"/>
    <property type="match status" value="1"/>
</dbReference>
<feature type="region of interest" description="Disordered" evidence="1">
    <location>
        <begin position="57"/>
        <end position="81"/>
    </location>
</feature>
<keyword evidence="2" id="KW-1133">Transmembrane helix</keyword>
<sequence>MNKFLDSLKKIGFRNEKTKDFIAGVLALFFLIAAGAIAINKFNSSLDINKLGTGGENGDVTTNEMDGTNTSKRPEMNGTETVAGTNDTRWVANDYTQGEIKSGSYTVVAGDTLWEIAEAVYGDGTQWTRILEANKGSIGFLPNGSQALIEIGQTLQLP</sequence>
<keyword evidence="2" id="KW-0812">Transmembrane</keyword>
<dbReference type="Gene3D" id="3.10.350.10">
    <property type="entry name" value="LysM domain"/>
    <property type="match status" value="1"/>
</dbReference>
<accession>A0A7C4XTK0</accession>
<gene>
    <name evidence="4" type="ORF">ENR63_02560</name>
</gene>
<reference evidence="4" key="1">
    <citation type="journal article" date="2020" name="mSystems">
        <title>Genome- and Community-Level Interaction Insights into Carbon Utilization and Element Cycling Functions of Hydrothermarchaeota in Hydrothermal Sediment.</title>
        <authorList>
            <person name="Zhou Z."/>
            <person name="Liu Y."/>
            <person name="Xu W."/>
            <person name="Pan J."/>
            <person name="Luo Z.H."/>
            <person name="Li M."/>
        </authorList>
    </citation>
    <scope>NUCLEOTIDE SEQUENCE [LARGE SCALE GENOMIC DNA]</scope>
    <source>
        <strain evidence="4">SpSt-417</strain>
    </source>
</reference>
<evidence type="ECO:0000259" key="3">
    <source>
        <dbReference type="PROSITE" id="PS51782"/>
    </source>
</evidence>
<dbReference type="InterPro" id="IPR036779">
    <property type="entry name" value="LysM_dom_sf"/>
</dbReference>
<evidence type="ECO:0000256" key="2">
    <source>
        <dbReference type="SAM" id="Phobius"/>
    </source>
</evidence>
<keyword evidence="2" id="KW-0472">Membrane</keyword>
<evidence type="ECO:0000313" key="4">
    <source>
        <dbReference type="EMBL" id="HGW29779.1"/>
    </source>
</evidence>
<name>A0A7C4XTK0_UNCKA</name>
<dbReference type="InterPro" id="IPR052196">
    <property type="entry name" value="Bact_Kbp"/>
</dbReference>
<feature type="domain" description="LysM" evidence="3">
    <location>
        <begin position="103"/>
        <end position="157"/>
    </location>
</feature>
<dbReference type="InterPro" id="IPR018392">
    <property type="entry name" value="LysM"/>
</dbReference>
<proteinExistence type="predicted"/>
<dbReference type="EMBL" id="DSRT01000136">
    <property type="protein sequence ID" value="HGW29779.1"/>
    <property type="molecule type" value="Genomic_DNA"/>
</dbReference>
<feature type="transmembrane region" description="Helical" evidence="2">
    <location>
        <begin position="21"/>
        <end position="39"/>
    </location>
</feature>
<dbReference type="Pfam" id="PF01476">
    <property type="entry name" value="LysM"/>
    <property type="match status" value="1"/>
</dbReference>
<protein>
    <submittedName>
        <fullName evidence="4">LysM peptidoglycan-binding domain-containing protein</fullName>
    </submittedName>
</protein>
<dbReference type="AlphaFoldDB" id="A0A7C4XTK0"/>